<name>A0A444ZSU9_ARAHY</name>
<reference evidence="2 3" key="1">
    <citation type="submission" date="2019-01" db="EMBL/GenBank/DDBJ databases">
        <title>Sequencing of cultivated peanut Arachis hypogaea provides insights into genome evolution and oil improvement.</title>
        <authorList>
            <person name="Chen X."/>
        </authorList>
    </citation>
    <scope>NUCLEOTIDE SEQUENCE [LARGE SCALE GENOMIC DNA]</scope>
    <source>
        <strain evidence="3">cv. Fuhuasheng</strain>
        <tissue evidence="2">Leaves</tissue>
    </source>
</reference>
<keyword evidence="3" id="KW-1185">Reference proteome</keyword>
<gene>
    <name evidence="2" type="ORF">Ahy_B03g062052</name>
</gene>
<dbReference type="EMBL" id="SDMP01000013">
    <property type="protein sequence ID" value="RYR17291.1"/>
    <property type="molecule type" value="Genomic_DNA"/>
</dbReference>
<dbReference type="Proteomes" id="UP000289738">
    <property type="component" value="Chromosome B03"/>
</dbReference>
<evidence type="ECO:0000256" key="1">
    <source>
        <dbReference type="SAM" id="MobiDB-lite"/>
    </source>
</evidence>
<dbReference type="AlphaFoldDB" id="A0A444ZSU9"/>
<protein>
    <submittedName>
        <fullName evidence="2">Uncharacterized protein</fullName>
    </submittedName>
</protein>
<accession>A0A444ZSU9</accession>
<comment type="caution">
    <text evidence="2">The sequence shown here is derived from an EMBL/GenBank/DDBJ whole genome shotgun (WGS) entry which is preliminary data.</text>
</comment>
<feature type="region of interest" description="Disordered" evidence="1">
    <location>
        <begin position="1"/>
        <end position="26"/>
    </location>
</feature>
<proteinExistence type="predicted"/>
<sequence length="237" mass="27296">MNSNSEENFEATYEASDEDEDGNVGGEATVKNVVVPPAVSKPMKVSPFMRSLDLNTMYAPEFFEYANIGAANPEDWEFRIRIEYSSRKSMSQQLEVILSLEGSTKMFMSPSHKCFMQNARRMIVGATDLSEPDLYGKKLDSDTVVEAIRPLIETNPSRKVKSIIAEVQSKFNYTISYRKVWVFKILHLQKLVNIGYLRTVEEYNINYKRLQERGEAYTRWYDAIGVRNWVLAFDEGH</sequence>
<evidence type="ECO:0000313" key="2">
    <source>
        <dbReference type="EMBL" id="RYR17291.1"/>
    </source>
</evidence>
<organism evidence="2 3">
    <name type="scientific">Arachis hypogaea</name>
    <name type="common">Peanut</name>
    <dbReference type="NCBI Taxonomy" id="3818"/>
    <lineage>
        <taxon>Eukaryota</taxon>
        <taxon>Viridiplantae</taxon>
        <taxon>Streptophyta</taxon>
        <taxon>Embryophyta</taxon>
        <taxon>Tracheophyta</taxon>
        <taxon>Spermatophyta</taxon>
        <taxon>Magnoliopsida</taxon>
        <taxon>eudicotyledons</taxon>
        <taxon>Gunneridae</taxon>
        <taxon>Pentapetalae</taxon>
        <taxon>rosids</taxon>
        <taxon>fabids</taxon>
        <taxon>Fabales</taxon>
        <taxon>Fabaceae</taxon>
        <taxon>Papilionoideae</taxon>
        <taxon>50 kb inversion clade</taxon>
        <taxon>dalbergioids sensu lato</taxon>
        <taxon>Dalbergieae</taxon>
        <taxon>Pterocarpus clade</taxon>
        <taxon>Arachis</taxon>
    </lineage>
</organism>
<evidence type="ECO:0000313" key="3">
    <source>
        <dbReference type="Proteomes" id="UP000289738"/>
    </source>
</evidence>